<dbReference type="PANTHER" id="PTHR48098:SF1">
    <property type="entry name" value="DIACYLGLYCEROL ACYLTRANSFERASE_MYCOLYLTRANSFERASE AG85A"/>
    <property type="match status" value="1"/>
</dbReference>
<evidence type="ECO:0000313" key="4">
    <source>
        <dbReference type="EMBL" id="MCV7168990.1"/>
    </source>
</evidence>
<sequence length="332" mass="34412">MTSSILKRLAAAPVIALLTAALLAPVPSATAEPAAAPGGAHITGIQHVNERWDKVSVFSPSMNKVIVNDVFKAPEAGAPTFYLLPGIDGGDDIAGGGIAPGGKSWFGMTDIQGFFAERNVNVVSPLGGQFSWWTNWVSDPGKQYQTYMTRELPPLINAEYDTNGRNAVGGLSSTGGTALDYAVQAPGLFQAVGSYSGLLNPADNVQQVSLTLGSGGQSAEAMWGPPGGPEWIAHDPTRNVAKLKGTAVYVAASASGGVGAVDRLPPGFGPNITGGFIERVVFDSTRIFADAAAANGVPITYIVRPEGSHTWGLFESEMQESWNTTIGPALGV</sequence>
<protein>
    <submittedName>
        <fullName evidence="4">Esterase family protein</fullName>
    </submittedName>
</protein>
<proteinExistence type="predicted"/>
<dbReference type="InterPro" id="IPR029058">
    <property type="entry name" value="AB_hydrolase_fold"/>
</dbReference>
<comment type="caution">
    <text evidence="4">The sequence shown here is derived from an EMBL/GenBank/DDBJ whole genome shotgun (WGS) entry which is preliminary data.</text>
</comment>
<evidence type="ECO:0000256" key="3">
    <source>
        <dbReference type="SAM" id="SignalP"/>
    </source>
</evidence>
<dbReference type="PANTHER" id="PTHR48098">
    <property type="entry name" value="ENTEROCHELIN ESTERASE-RELATED"/>
    <property type="match status" value="1"/>
</dbReference>
<keyword evidence="3" id="KW-0732">Signal</keyword>
<keyword evidence="5" id="KW-1185">Reference proteome</keyword>
<name>A0A9X3BLK4_9MYCO</name>
<dbReference type="AlphaFoldDB" id="A0A9X3BLK4"/>
<evidence type="ECO:0000313" key="5">
    <source>
        <dbReference type="Proteomes" id="UP001140293"/>
    </source>
</evidence>
<accession>A0A9X3BLK4</accession>
<organism evidence="4 5">
    <name type="scientific">[Mycobacterium] manitobense</name>
    <dbReference type="NCBI Taxonomy" id="190147"/>
    <lineage>
        <taxon>Bacteria</taxon>
        <taxon>Bacillati</taxon>
        <taxon>Actinomycetota</taxon>
        <taxon>Actinomycetes</taxon>
        <taxon>Mycobacteriales</taxon>
        <taxon>Mycobacteriaceae</taxon>
        <taxon>Mycolicibacterium</taxon>
    </lineage>
</organism>
<comment type="subcellular location">
    <subcellularLocation>
        <location evidence="1">Secreted</location>
    </subcellularLocation>
</comment>
<feature type="chain" id="PRO_5040745357" evidence="3">
    <location>
        <begin position="32"/>
        <end position="332"/>
    </location>
</feature>
<gene>
    <name evidence="4" type="ORF">H7I41_03515</name>
</gene>
<dbReference type="Gene3D" id="3.40.50.1820">
    <property type="entry name" value="alpha/beta hydrolase"/>
    <property type="match status" value="1"/>
</dbReference>
<dbReference type="InterPro" id="IPR000801">
    <property type="entry name" value="Esterase-like"/>
</dbReference>
<dbReference type="InterPro" id="IPR050583">
    <property type="entry name" value="Mycobacterial_A85_antigen"/>
</dbReference>
<dbReference type="Pfam" id="PF00756">
    <property type="entry name" value="Esterase"/>
    <property type="match status" value="1"/>
</dbReference>
<feature type="signal peptide" evidence="3">
    <location>
        <begin position="1"/>
        <end position="31"/>
    </location>
</feature>
<dbReference type="RefSeq" id="WP_264011175.1">
    <property type="nucleotide sequence ID" value="NZ_JACKSJ010000024.1"/>
</dbReference>
<reference evidence="4" key="2">
    <citation type="journal article" date="2022" name="BMC Genomics">
        <title>Comparative genome analysis of mycobacteria focusing on tRNA and non-coding RNA.</title>
        <authorList>
            <person name="Behra P.R.K."/>
            <person name="Pettersson B.M.F."/>
            <person name="Ramesh M."/>
            <person name="Das S."/>
            <person name="Dasgupta S."/>
            <person name="Kirsebom L.A."/>
        </authorList>
    </citation>
    <scope>NUCLEOTIDE SEQUENCE</scope>
    <source>
        <strain evidence="4">DSM 44615</strain>
    </source>
</reference>
<reference evidence="4" key="1">
    <citation type="submission" date="2020-07" db="EMBL/GenBank/DDBJ databases">
        <authorList>
            <person name="Pettersson B.M.F."/>
            <person name="Behra P.R.K."/>
            <person name="Ramesh M."/>
            <person name="Das S."/>
            <person name="Dasgupta S."/>
            <person name="Kirsebom L.A."/>
        </authorList>
    </citation>
    <scope>NUCLEOTIDE SEQUENCE</scope>
    <source>
        <strain evidence="4">DSM 44615</strain>
    </source>
</reference>
<dbReference type="GO" id="GO:0016747">
    <property type="term" value="F:acyltransferase activity, transferring groups other than amino-acyl groups"/>
    <property type="evidence" value="ECO:0007669"/>
    <property type="project" value="TreeGrafter"/>
</dbReference>
<dbReference type="Proteomes" id="UP001140293">
    <property type="component" value="Unassembled WGS sequence"/>
</dbReference>
<dbReference type="GO" id="GO:0005576">
    <property type="term" value="C:extracellular region"/>
    <property type="evidence" value="ECO:0007669"/>
    <property type="project" value="UniProtKB-SubCell"/>
</dbReference>
<keyword evidence="2" id="KW-0964">Secreted</keyword>
<dbReference type="SUPFAM" id="SSF53474">
    <property type="entry name" value="alpha/beta-Hydrolases"/>
    <property type="match status" value="1"/>
</dbReference>
<evidence type="ECO:0000256" key="1">
    <source>
        <dbReference type="ARBA" id="ARBA00004613"/>
    </source>
</evidence>
<evidence type="ECO:0000256" key="2">
    <source>
        <dbReference type="ARBA" id="ARBA00022525"/>
    </source>
</evidence>
<dbReference type="EMBL" id="JACKSJ010000024">
    <property type="protein sequence ID" value="MCV7168990.1"/>
    <property type="molecule type" value="Genomic_DNA"/>
</dbReference>